<evidence type="ECO:0000256" key="1">
    <source>
        <dbReference type="SAM" id="MobiDB-lite"/>
    </source>
</evidence>
<organism evidence="3 4">
    <name type="scientific">Serendipita indica (strain DSM 11827)</name>
    <name type="common">Root endophyte fungus</name>
    <name type="synonym">Piriformospora indica</name>
    <dbReference type="NCBI Taxonomy" id="1109443"/>
    <lineage>
        <taxon>Eukaryota</taxon>
        <taxon>Fungi</taxon>
        <taxon>Dikarya</taxon>
        <taxon>Basidiomycota</taxon>
        <taxon>Agaricomycotina</taxon>
        <taxon>Agaricomycetes</taxon>
        <taxon>Sebacinales</taxon>
        <taxon>Serendipitaceae</taxon>
        <taxon>Serendipita</taxon>
    </lineage>
</organism>
<dbReference type="Proteomes" id="UP000007148">
    <property type="component" value="Unassembled WGS sequence"/>
</dbReference>
<protein>
    <submittedName>
        <fullName evidence="3">Uncharacterized protein</fullName>
    </submittedName>
</protein>
<dbReference type="EMBL" id="CAFZ01000501">
    <property type="protein sequence ID" value="CCA75696.1"/>
    <property type="molecule type" value="Genomic_DNA"/>
</dbReference>
<feature type="compositionally biased region" description="Basic and acidic residues" evidence="1">
    <location>
        <begin position="93"/>
        <end position="108"/>
    </location>
</feature>
<reference evidence="3 4" key="1">
    <citation type="journal article" date="2011" name="PLoS Pathog.">
        <title>Endophytic Life Strategies Decoded by Genome and Transcriptome Analyses of the Mutualistic Root Symbiont Piriformospora indica.</title>
        <authorList>
            <person name="Zuccaro A."/>
            <person name="Lahrmann U."/>
            <person name="Guldener U."/>
            <person name="Langen G."/>
            <person name="Pfiffi S."/>
            <person name="Biedenkopf D."/>
            <person name="Wong P."/>
            <person name="Samans B."/>
            <person name="Grimm C."/>
            <person name="Basiewicz M."/>
            <person name="Murat C."/>
            <person name="Martin F."/>
            <person name="Kogel K.H."/>
        </authorList>
    </citation>
    <scope>NUCLEOTIDE SEQUENCE [LARGE SCALE GENOMIC DNA]</scope>
    <source>
        <strain evidence="3 4">DSM 11827</strain>
    </source>
</reference>
<feature type="signal peptide" evidence="2">
    <location>
        <begin position="1"/>
        <end position="19"/>
    </location>
</feature>
<dbReference type="HOGENOM" id="CLU_1579142_0_0_1"/>
<name>G4TWK3_SERID</name>
<dbReference type="AlphaFoldDB" id="G4TWK3"/>
<evidence type="ECO:0000256" key="2">
    <source>
        <dbReference type="SAM" id="SignalP"/>
    </source>
</evidence>
<evidence type="ECO:0000313" key="4">
    <source>
        <dbReference type="Proteomes" id="UP000007148"/>
    </source>
</evidence>
<sequence length="169" mass="18179">MRVGFFAVVFAGSARLVFTAPILGPETFVNLVSRTNDAGLHPAQGTQSSNAAHTLPDKLQIAQGNHDAHMLLDAHRQSQSNVGQIFHAAHVQTDGHHRVSETSHEHAHSFVSGNSHHPQSSDPAHTSSDKHHNTQASNLAHALKIIHHNVQSGGATYKPSDQHHKGTNP</sequence>
<feature type="chain" id="PRO_5003468871" evidence="2">
    <location>
        <begin position="20"/>
        <end position="169"/>
    </location>
</feature>
<evidence type="ECO:0000313" key="3">
    <source>
        <dbReference type="EMBL" id="CCA75696.1"/>
    </source>
</evidence>
<keyword evidence="4" id="KW-1185">Reference proteome</keyword>
<comment type="caution">
    <text evidence="3">The sequence shown here is derived from an EMBL/GenBank/DDBJ whole genome shotgun (WGS) entry which is preliminary data.</text>
</comment>
<keyword evidence="2" id="KW-0732">Signal</keyword>
<gene>
    <name evidence="3" type="ORF">PIIN_09686</name>
</gene>
<accession>G4TWK3</accession>
<proteinExistence type="predicted"/>
<feature type="region of interest" description="Disordered" evidence="1">
    <location>
        <begin position="92"/>
        <end position="134"/>
    </location>
</feature>
<feature type="compositionally biased region" description="Polar residues" evidence="1">
    <location>
        <begin position="111"/>
        <end position="126"/>
    </location>
</feature>
<dbReference type="InParanoid" id="G4TWK3"/>